<evidence type="ECO:0000313" key="2">
    <source>
        <dbReference type="Proteomes" id="UP000199048"/>
    </source>
</evidence>
<dbReference type="EMBL" id="FOTK01000030">
    <property type="protein sequence ID" value="SFM41011.1"/>
    <property type="molecule type" value="Genomic_DNA"/>
</dbReference>
<organism evidence="1 2">
    <name type="scientific">Methylobacterium pseudosasicola</name>
    <dbReference type="NCBI Taxonomy" id="582667"/>
    <lineage>
        <taxon>Bacteria</taxon>
        <taxon>Pseudomonadati</taxon>
        <taxon>Pseudomonadota</taxon>
        <taxon>Alphaproteobacteria</taxon>
        <taxon>Hyphomicrobiales</taxon>
        <taxon>Methylobacteriaceae</taxon>
        <taxon>Methylobacterium</taxon>
    </lineage>
</organism>
<proteinExistence type="predicted"/>
<dbReference type="RefSeq" id="WP_092044512.1">
    <property type="nucleotide sequence ID" value="NZ_FOTK01000030.1"/>
</dbReference>
<accession>A0A1I4QLU1</accession>
<name>A0A1I4QLU1_9HYPH</name>
<sequence>MRVIEISTVEALIREALPRATEEEVAFLLARCEGRSLHPDNADLLRPFTRRDDSETRVERIGMLVGCVLTGQRNGWHSSAIHPAVRRPVRDAAARA</sequence>
<keyword evidence="2" id="KW-1185">Reference proteome</keyword>
<dbReference type="AlphaFoldDB" id="A0A1I4QLU1"/>
<evidence type="ECO:0000313" key="1">
    <source>
        <dbReference type="EMBL" id="SFM41011.1"/>
    </source>
</evidence>
<reference evidence="2" key="1">
    <citation type="submission" date="2016-10" db="EMBL/GenBank/DDBJ databases">
        <authorList>
            <person name="Varghese N."/>
            <person name="Submissions S."/>
        </authorList>
    </citation>
    <scope>NUCLEOTIDE SEQUENCE [LARGE SCALE GENOMIC DNA]</scope>
    <source>
        <strain evidence="2">BL36</strain>
    </source>
</reference>
<dbReference type="OrthoDB" id="8001431at2"/>
<protein>
    <submittedName>
        <fullName evidence="1">Uncharacterized protein</fullName>
    </submittedName>
</protein>
<dbReference type="Proteomes" id="UP000199048">
    <property type="component" value="Unassembled WGS sequence"/>
</dbReference>
<gene>
    <name evidence="1" type="ORF">SAMN05192568_103056</name>
</gene>